<organism evidence="2 3">
    <name type="scientific">Piloderma croceum (strain F 1598)</name>
    <dbReference type="NCBI Taxonomy" id="765440"/>
    <lineage>
        <taxon>Eukaryota</taxon>
        <taxon>Fungi</taxon>
        <taxon>Dikarya</taxon>
        <taxon>Basidiomycota</taxon>
        <taxon>Agaricomycotina</taxon>
        <taxon>Agaricomycetes</taxon>
        <taxon>Agaricomycetidae</taxon>
        <taxon>Atheliales</taxon>
        <taxon>Atheliaceae</taxon>
        <taxon>Piloderma</taxon>
    </lineage>
</organism>
<proteinExistence type="predicted"/>
<evidence type="ECO:0000313" key="2">
    <source>
        <dbReference type="EMBL" id="KIM75283.1"/>
    </source>
</evidence>
<dbReference type="PROSITE" id="PS50006">
    <property type="entry name" value="FHA_DOMAIN"/>
    <property type="match status" value="1"/>
</dbReference>
<dbReference type="Proteomes" id="UP000054166">
    <property type="component" value="Unassembled WGS sequence"/>
</dbReference>
<dbReference type="EMBL" id="KN833048">
    <property type="protein sequence ID" value="KIM75283.1"/>
    <property type="molecule type" value="Genomic_DNA"/>
</dbReference>
<evidence type="ECO:0000259" key="1">
    <source>
        <dbReference type="PROSITE" id="PS50006"/>
    </source>
</evidence>
<protein>
    <recommendedName>
        <fullName evidence="1">FHA domain-containing protein</fullName>
    </recommendedName>
</protein>
<reference evidence="3" key="2">
    <citation type="submission" date="2015-01" db="EMBL/GenBank/DDBJ databases">
        <title>Evolutionary Origins and Diversification of the Mycorrhizal Mutualists.</title>
        <authorList>
            <consortium name="DOE Joint Genome Institute"/>
            <consortium name="Mycorrhizal Genomics Consortium"/>
            <person name="Kohler A."/>
            <person name="Kuo A."/>
            <person name="Nagy L.G."/>
            <person name="Floudas D."/>
            <person name="Copeland A."/>
            <person name="Barry K.W."/>
            <person name="Cichocki N."/>
            <person name="Veneault-Fourrey C."/>
            <person name="LaButti K."/>
            <person name="Lindquist E.A."/>
            <person name="Lipzen A."/>
            <person name="Lundell T."/>
            <person name="Morin E."/>
            <person name="Murat C."/>
            <person name="Riley R."/>
            <person name="Ohm R."/>
            <person name="Sun H."/>
            <person name="Tunlid A."/>
            <person name="Henrissat B."/>
            <person name="Grigoriev I.V."/>
            <person name="Hibbett D.S."/>
            <person name="Martin F."/>
        </authorList>
    </citation>
    <scope>NUCLEOTIDE SEQUENCE [LARGE SCALE GENOMIC DNA]</scope>
    <source>
        <strain evidence="3">F 1598</strain>
    </source>
</reference>
<reference evidence="2 3" key="1">
    <citation type="submission" date="2014-04" db="EMBL/GenBank/DDBJ databases">
        <authorList>
            <consortium name="DOE Joint Genome Institute"/>
            <person name="Kuo A."/>
            <person name="Tarkka M."/>
            <person name="Buscot F."/>
            <person name="Kohler A."/>
            <person name="Nagy L.G."/>
            <person name="Floudas D."/>
            <person name="Copeland A."/>
            <person name="Barry K.W."/>
            <person name="Cichocki N."/>
            <person name="Veneault-Fourrey C."/>
            <person name="LaButti K."/>
            <person name="Lindquist E.A."/>
            <person name="Lipzen A."/>
            <person name="Lundell T."/>
            <person name="Morin E."/>
            <person name="Murat C."/>
            <person name="Sun H."/>
            <person name="Tunlid A."/>
            <person name="Henrissat B."/>
            <person name="Grigoriev I.V."/>
            <person name="Hibbett D.S."/>
            <person name="Martin F."/>
            <person name="Nordberg H.P."/>
            <person name="Cantor M.N."/>
            <person name="Hua S.X."/>
        </authorList>
    </citation>
    <scope>NUCLEOTIDE SEQUENCE [LARGE SCALE GENOMIC DNA]</scope>
    <source>
        <strain evidence="2 3">F 1598</strain>
    </source>
</reference>
<feature type="domain" description="FHA" evidence="1">
    <location>
        <begin position="163"/>
        <end position="198"/>
    </location>
</feature>
<keyword evidence="3" id="KW-1185">Reference proteome</keyword>
<dbReference type="HOGENOM" id="CLU_829274_0_0_1"/>
<dbReference type="InterPro" id="IPR000253">
    <property type="entry name" value="FHA_dom"/>
</dbReference>
<name>A0A0C3AN08_PILCF</name>
<evidence type="ECO:0000313" key="3">
    <source>
        <dbReference type="Proteomes" id="UP000054166"/>
    </source>
</evidence>
<accession>A0A0C3AN08</accession>
<dbReference type="InParanoid" id="A0A0C3AN08"/>
<gene>
    <name evidence="2" type="ORF">PILCRDRAFT_13699</name>
</gene>
<sequence>MAVIMEVIRTFSIGGKWKKLIGDGDGLQEIIEIGIESKETGGIGSGEQLKSFGPPGLTNKVSNLTRATTVACDPNVSRCTQRTLLENLLTAKSTSTVRASEVIGGCRSYLQFGVATGNAGSPAISLHEFERTRVGSRTNGRSVLSSAISNAARHVTCPAFDGLSRRHRKRILSFGFIADIYYNNVKSSNGTFINGKNEFGIDCPTYITRALPACSQKMHPSFHARNNISSTNAPHEINLHPLPLLLPQILLGIPHKLTATRPCVYMKNGQRDHNVLWEKRFYLRSYPQLQGRWQKSRETGTELYSLTGTMNGIHNTLGAAFSSNPPICLSALLPV</sequence>
<dbReference type="AlphaFoldDB" id="A0A0C3AN08"/>